<dbReference type="EMBL" id="JANRMS010000429">
    <property type="protein sequence ID" value="KAJ3540019.1"/>
    <property type="molecule type" value="Genomic_DNA"/>
</dbReference>
<keyword evidence="2" id="KW-1185">Reference proteome</keyword>
<evidence type="ECO:0000313" key="1">
    <source>
        <dbReference type="EMBL" id="KAJ3540019.1"/>
    </source>
</evidence>
<dbReference type="Proteomes" id="UP001148629">
    <property type="component" value="Unassembled WGS sequence"/>
</dbReference>
<sequence length="385" mass="42168">MAISLPLLDKNVFTIKDLKEMGSKNLPVAVRDYINHGSMDLLSIQDNEDVFNRYKLRPRTLKDVATVDTSTTMFGTKVRILTPYGTLVLTNPPVSFPFGFSPAAMHALAHSDGEIATSRAAAKNGVAMALSSYSSKNLEDVIDEARGNPYMIHVCFYKDRTKTLEIIKRAEEAGFKAVMVSVDIPVLGIRPNEHRNNWAVPAGITMPMLADENGVMHHDADYLQLDPSLTWEETIKYLRQHTKMEIWLKGITSAEDISLAIDHGVDGVLISNHGGRQLDGVPASLDALRECAPVARNKIKLGIDGGFRRGSDIFKALALGADFCLAGRVPMWGLAYKGEEGVDLALRILLREFRTTMALCGCRSVNEISKAHLSVLGTSGGLCKL</sequence>
<gene>
    <name evidence="1" type="ORF">NM208_g5248</name>
</gene>
<evidence type="ECO:0000313" key="2">
    <source>
        <dbReference type="Proteomes" id="UP001148629"/>
    </source>
</evidence>
<accession>A0ACC1SHQ7</accession>
<name>A0ACC1SHQ7_9HYPO</name>
<comment type="caution">
    <text evidence="1">The sequence shown here is derived from an EMBL/GenBank/DDBJ whole genome shotgun (WGS) entry which is preliminary data.</text>
</comment>
<reference evidence="1" key="1">
    <citation type="submission" date="2022-08" db="EMBL/GenBank/DDBJ databases">
        <title>Genome Sequence of Fusarium decemcellulare.</title>
        <authorList>
            <person name="Buettner E."/>
        </authorList>
    </citation>
    <scope>NUCLEOTIDE SEQUENCE</scope>
    <source>
        <strain evidence="1">Babe19</strain>
    </source>
</reference>
<protein>
    <submittedName>
        <fullName evidence="1">Uncharacterized protein</fullName>
    </submittedName>
</protein>
<proteinExistence type="predicted"/>
<organism evidence="1 2">
    <name type="scientific">Fusarium decemcellulare</name>
    <dbReference type="NCBI Taxonomy" id="57161"/>
    <lineage>
        <taxon>Eukaryota</taxon>
        <taxon>Fungi</taxon>
        <taxon>Dikarya</taxon>
        <taxon>Ascomycota</taxon>
        <taxon>Pezizomycotina</taxon>
        <taxon>Sordariomycetes</taxon>
        <taxon>Hypocreomycetidae</taxon>
        <taxon>Hypocreales</taxon>
        <taxon>Nectriaceae</taxon>
        <taxon>Fusarium</taxon>
        <taxon>Fusarium decemcellulare species complex</taxon>
    </lineage>
</organism>